<evidence type="ECO:0000313" key="3">
    <source>
        <dbReference type="Proteomes" id="UP000187203"/>
    </source>
</evidence>
<dbReference type="Pfam" id="PF22486">
    <property type="entry name" value="MATH_2"/>
    <property type="match status" value="2"/>
</dbReference>
<dbReference type="AlphaFoldDB" id="A0A1R3KPY9"/>
<dbReference type="OrthoDB" id="969002at2759"/>
<dbReference type="PROSITE" id="PS50144">
    <property type="entry name" value="MATH"/>
    <property type="match status" value="2"/>
</dbReference>
<dbReference type="InterPro" id="IPR002083">
    <property type="entry name" value="MATH/TRAF_dom"/>
</dbReference>
<dbReference type="InterPro" id="IPR008974">
    <property type="entry name" value="TRAF-like"/>
</dbReference>
<dbReference type="SUPFAM" id="SSF49599">
    <property type="entry name" value="TRAF domain-like"/>
    <property type="match status" value="2"/>
</dbReference>
<dbReference type="EMBL" id="AWUE01012453">
    <property type="protein sequence ID" value="OMP09153.1"/>
    <property type="molecule type" value="Genomic_DNA"/>
</dbReference>
<organism evidence="2 3">
    <name type="scientific">Corchorus olitorius</name>
    <dbReference type="NCBI Taxonomy" id="93759"/>
    <lineage>
        <taxon>Eukaryota</taxon>
        <taxon>Viridiplantae</taxon>
        <taxon>Streptophyta</taxon>
        <taxon>Embryophyta</taxon>
        <taxon>Tracheophyta</taxon>
        <taxon>Spermatophyta</taxon>
        <taxon>Magnoliopsida</taxon>
        <taxon>eudicotyledons</taxon>
        <taxon>Gunneridae</taxon>
        <taxon>Pentapetalae</taxon>
        <taxon>rosids</taxon>
        <taxon>malvids</taxon>
        <taxon>Malvales</taxon>
        <taxon>Malvaceae</taxon>
        <taxon>Grewioideae</taxon>
        <taxon>Apeibeae</taxon>
        <taxon>Corchorus</taxon>
    </lineage>
</organism>
<proteinExistence type="predicted"/>
<accession>A0A1R3KPY9</accession>
<feature type="domain" description="MATH" evidence="1">
    <location>
        <begin position="160"/>
        <end position="259"/>
    </location>
</feature>
<comment type="caution">
    <text evidence="2">The sequence shown here is derived from an EMBL/GenBank/DDBJ whole genome shotgun (WGS) entry which is preliminary data.</text>
</comment>
<dbReference type="CDD" id="cd00121">
    <property type="entry name" value="MATH"/>
    <property type="match status" value="2"/>
</dbReference>
<dbReference type="STRING" id="93759.A0A1R3KPY9"/>
<dbReference type="PANTHER" id="PTHR46162:SF40">
    <property type="entry name" value="TRAF-LIKE FAMILY PROTEIN"/>
    <property type="match status" value="1"/>
</dbReference>
<keyword evidence="3" id="KW-1185">Reference proteome</keyword>
<dbReference type="Proteomes" id="UP000187203">
    <property type="component" value="Unassembled WGS sequence"/>
</dbReference>
<protein>
    <submittedName>
        <fullName evidence="2">TRAF-like family protein</fullName>
    </submittedName>
</protein>
<dbReference type="SMART" id="SM00061">
    <property type="entry name" value="MATH"/>
    <property type="match status" value="2"/>
</dbReference>
<evidence type="ECO:0000313" key="2">
    <source>
        <dbReference type="EMBL" id="OMP09153.1"/>
    </source>
</evidence>
<feature type="domain" description="MATH" evidence="1">
    <location>
        <begin position="1"/>
        <end position="141"/>
    </location>
</feature>
<reference evidence="3" key="1">
    <citation type="submission" date="2013-09" db="EMBL/GenBank/DDBJ databases">
        <title>Corchorus olitorius genome sequencing.</title>
        <authorList>
            <person name="Alam M."/>
            <person name="Haque M.S."/>
            <person name="Islam M.S."/>
            <person name="Emdad E.M."/>
            <person name="Islam M.M."/>
            <person name="Ahmed B."/>
            <person name="Halim A."/>
            <person name="Hossen Q.M.M."/>
            <person name="Hossain M.Z."/>
            <person name="Ahmed R."/>
            <person name="Khan M.M."/>
            <person name="Islam R."/>
            <person name="Rashid M.M."/>
            <person name="Khan S.A."/>
            <person name="Rahman M.S."/>
            <person name="Alam M."/>
            <person name="Yahiya A.S."/>
            <person name="Khan M.S."/>
            <person name="Azam M.S."/>
            <person name="Haque T."/>
            <person name="Lashkar M.Z.H."/>
            <person name="Akhand A.I."/>
            <person name="Morshed G."/>
            <person name="Roy S."/>
            <person name="Uddin K.S."/>
            <person name="Rabeya T."/>
            <person name="Hossain A.S."/>
            <person name="Chowdhury A."/>
            <person name="Snigdha A.R."/>
            <person name="Mortoza M.S."/>
            <person name="Matin S.A."/>
            <person name="Hoque S.M.E."/>
            <person name="Islam M.K."/>
            <person name="Roy D.K."/>
            <person name="Haider R."/>
            <person name="Moosa M.M."/>
            <person name="Elias S.M."/>
            <person name="Hasan A.M."/>
            <person name="Jahan S."/>
            <person name="Shafiuddin M."/>
            <person name="Mahmood N."/>
            <person name="Shommy N.S."/>
        </authorList>
    </citation>
    <scope>NUCLEOTIDE SEQUENCE [LARGE SCALE GENOMIC DNA]</scope>
    <source>
        <strain evidence="3">cv. O-4</strain>
    </source>
</reference>
<dbReference type="Gene3D" id="2.60.210.10">
    <property type="entry name" value="Apoptosis, Tumor Necrosis Factor Receptor Associated Protein 2, Chain A"/>
    <property type="match status" value="2"/>
</dbReference>
<dbReference type="PANTHER" id="PTHR46162">
    <property type="entry name" value="TRAF-LIKE FAMILY PROTEIN"/>
    <property type="match status" value="1"/>
</dbReference>
<sequence length="269" mass="30283">MLASTYMPFVSISPACMLGNCKVNNTYSGIFEQGGHKWRLCFYPKGKSKTGGDGHISLYLQFADTSTLASCGWEVLAKFEFFIFDQLRGNYLNIKESGETRRCFQHTKTEWGLAKLLSLEIFNDVSHGYLVDDCCILGVDVFVTKNTGRMECFSFVDKPAGNSYTWNIRIYPKGDRLQAKGGLSAYINWVDNGGSAADDKVYAEFKLRVKNQLGNNLQEITGKNWFSTLGKGWGWLEFISLDNLKGFVMEDRLILEAEIVVTSTTNRLP</sequence>
<gene>
    <name evidence="2" type="ORF">COLO4_05766</name>
</gene>
<name>A0A1R3KPY9_9ROSI</name>
<evidence type="ECO:0000259" key="1">
    <source>
        <dbReference type="PROSITE" id="PS50144"/>
    </source>
</evidence>